<keyword evidence="1" id="KW-0269">Exonuclease</keyword>
<comment type="caution">
    <text evidence="1">The sequence shown here is derived from an EMBL/GenBank/DDBJ whole genome shotgun (WGS) entry which is preliminary data.</text>
</comment>
<gene>
    <name evidence="1" type="ORF">RSO01_32620</name>
</gene>
<proteinExistence type="predicted"/>
<keyword evidence="2" id="KW-1185">Reference proteome</keyword>
<accession>A0A512NAW7</accession>
<dbReference type="EMBL" id="BKAJ01000054">
    <property type="protein sequence ID" value="GEP56096.1"/>
    <property type="molecule type" value="Genomic_DNA"/>
</dbReference>
<protein>
    <submittedName>
        <fullName evidence="1">Endonuclease/exonuclease/phosphatase family protein</fullName>
    </submittedName>
</protein>
<organism evidence="1 2">
    <name type="scientific">Reyranella soli</name>
    <dbReference type="NCBI Taxonomy" id="1230389"/>
    <lineage>
        <taxon>Bacteria</taxon>
        <taxon>Pseudomonadati</taxon>
        <taxon>Pseudomonadota</taxon>
        <taxon>Alphaproteobacteria</taxon>
        <taxon>Hyphomicrobiales</taxon>
        <taxon>Reyranellaceae</taxon>
        <taxon>Reyranella</taxon>
    </lineage>
</organism>
<dbReference type="SUPFAM" id="SSF56219">
    <property type="entry name" value="DNase I-like"/>
    <property type="match status" value="1"/>
</dbReference>
<keyword evidence="1" id="KW-0378">Hydrolase</keyword>
<sequence>MRIVAWNCNMALERKVDSMLDLAPDIAVISECAEPERLRLRSKSSWLQGEPVWIGRNPHKGLAVFAFNGYVVRLAESYHPSLRYIAPVHVDGPTQCNMLAVWAQNASAGGIRKHQLGPLRRGLSRYKSFLGERPAVIAGDLNSNTIWDKPGWRINHSTKVRILEESFGLVSAYHAIRGEAHGQESEPTLYWRDRTKDGPTYHIDYVFLPTAWIGKVSHLSVGAFEAWCGAGLSDHVPVVVDVDV</sequence>
<reference evidence="1 2" key="1">
    <citation type="submission" date="2019-07" db="EMBL/GenBank/DDBJ databases">
        <title>Whole genome shotgun sequence of Reyranella soli NBRC 108950.</title>
        <authorList>
            <person name="Hosoyama A."/>
            <person name="Uohara A."/>
            <person name="Ohji S."/>
            <person name="Ichikawa N."/>
        </authorList>
    </citation>
    <scope>NUCLEOTIDE SEQUENCE [LARGE SCALE GENOMIC DNA]</scope>
    <source>
        <strain evidence="1 2">NBRC 108950</strain>
    </source>
</reference>
<dbReference type="GO" id="GO:0004519">
    <property type="term" value="F:endonuclease activity"/>
    <property type="evidence" value="ECO:0007669"/>
    <property type="project" value="UniProtKB-KW"/>
</dbReference>
<dbReference type="GO" id="GO:0004527">
    <property type="term" value="F:exonuclease activity"/>
    <property type="evidence" value="ECO:0007669"/>
    <property type="project" value="UniProtKB-KW"/>
</dbReference>
<evidence type="ECO:0000313" key="1">
    <source>
        <dbReference type="EMBL" id="GEP56096.1"/>
    </source>
</evidence>
<dbReference type="Gene3D" id="3.60.10.10">
    <property type="entry name" value="Endonuclease/exonuclease/phosphatase"/>
    <property type="match status" value="1"/>
</dbReference>
<dbReference type="OrthoDB" id="583592at2"/>
<dbReference type="InterPro" id="IPR036691">
    <property type="entry name" value="Endo/exonu/phosph_ase_sf"/>
</dbReference>
<keyword evidence="1" id="KW-0255">Endonuclease</keyword>
<evidence type="ECO:0000313" key="2">
    <source>
        <dbReference type="Proteomes" id="UP000321058"/>
    </source>
</evidence>
<dbReference type="Proteomes" id="UP000321058">
    <property type="component" value="Unassembled WGS sequence"/>
</dbReference>
<dbReference type="RefSeq" id="WP_147150172.1">
    <property type="nucleotide sequence ID" value="NZ_BKAJ01000054.1"/>
</dbReference>
<keyword evidence="1" id="KW-0540">Nuclease</keyword>
<dbReference type="AlphaFoldDB" id="A0A512NAW7"/>
<name>A0A512NAW7_9HYPH</name>